<dbReference type="GO" id="GO:0032259">
    <property type="term" value="P:methylation"/>
    <property type="evidence" value="ECO:0007669"/>
    <property type="project" value="UniProtKB-KW"/>
</dbReference>
<keyword evidence="2" id="KW-0808">Transferase</keyword>
<dbReference type="HOGENOM" id="CLU_081790_0_0_5"/>
<proteinExistence type="predicted"/>
<evidence type="ECO:0000313" key="3">
    <source>
        <dbReference type="Proteomes" id="UP000016944"/>
    </source>
</evidence>
<gene>
    <name evidence="2" type="ORF">BN877_p0075</name>
</gene>
<dbReference type="AlphaFoldDB" id="U4QHJ7"/>
<dbReference type="InterPro" id="IPR029063">
    <property type="entry name" value="SAM-dependent_MTases_sf"/>
</dbReference>
<dbReference type="GO" id="GO:0008168">
    <property type="term" value="F:methyltransferase activity"/>
    <property type="evidence" value="ECO:0007669"/>
    <property type="project" value="UniProtKB-KW"/>
</dbReference>
<dbReference type="RefSeq" id="WP_022557120.1">
    <property type="nucleotide sequence ID" value="NC_022536.1"/>
</dbReference>
<feature type="domain" description="Methyltransferase type 12" evidence="1">
    <location>
        <begin position="51"/>
        <end position="146"/>
    </location>
</feature>
<reference evidence="2 3" key="1">
    <citation type="journal article" date="2013" name="Genome Announc.">
        <title>Complete Genome Sequence of the Sesbania Symbiont and Rice Growth-Promoting Endophyte Rhizobium sp. Strain IRBG74.</title>
        <authorList>
            <person name="Crook M.B."/>
            <person name="Mitra S."/>
            <person name="Ane J.M."/>
            <person name="Sadowsky M.J."/>
            <person name="Gyaneshwar P."/>
        </authorList>
    </citation>
    <scope>NUCLEOTIDE SEQUENCE [LARGE SCALE GENOMIC DNA]</scope>
    <source>
        <strain evidence="2 3">IRBG74</strain>
        <plasmid evidence="3">IRBL74_p</plasmid>
    </source>
</reference>
<dbReference type="PATRIC" id="fig|424182.3.peg.4842"/>
<dbReference type="EMBL" id="HG518324">
    <property type="protein sequence ID" value="CDI11804.1"/>
    <property type="molecule type" value="Genomic_DNA"/>
</dbReference>
<protein>
    <submittedName>
        <fullName evidence="2">Methyltransferase type 11</fullName>
    </submittedName>
</protein>
<dbReference type="Proteomes" id="UP000016944">
    <property type="component" value="Plasmid IRBL74_p"/>
</dbReference>
<accession>U4QHJ7</accession>
<dbReference type="PANTHER" id="PTHR43861">
    <property type="entry name" value="TRANS-ACONITATE 2-METHYLTRANSFERASE-RELATED"/>
    <property type="match status" value="1"/>
</dbReference>
<name>U4QHJ7_9HYPH</name>
<geneLocation type="plasmid" evidence="2 3">
    <name>IRBL74_p</name>
</geneLocation>
<dbReference type="InterPro" id="IPR013217">
    <property type="entry name" value="Methyltransf_12"/>
</dbReference>
<evidence type="ECO:0000313" key="2">
    <source>
        <dbReference type="EMBL" id="CDI11804.1"/>
    </source>
</evidence>
<dbReference type="SUPFAM" id="SSF53335">
    <property type="entry name" value="S-adenosyl-L-methionine-dependent methyltransferases"/>
    <property type="match status" value="1"/>
</dbReference>
<organism evidence="2 3">
    <name type="scientific">Agrobacterium pusense</name>
    <dbReference type="NCBI Taxonomy" id="648995"/>
    <lineage>
        <taxon>Bacteria</taxon>
        <taxon>Pseudomonadati</taxon>
        <taxon>Pseudomonadota</taxon>
        <taxon>Alphaproteobacteria</taxon>
        <taxon>Hyphomicrobiales</taxon>
        <taxon>Rhizobiaceae</taxon>
        <taxon>Rhizobium/Agrobacterium group</taxon>
        <taxon>Agrobacterium</taxon>
    </lineage>
</organism>
<dbReference type="CDD" id="cd02440">
    <property type="entry name" value="AdoMet_MTases"/>
    <property type="match status" value="1"/>
</dbReference>
<dbReference type="Gene3D" id="3.40.50.150">
    <property type="entry name" value="Vaccinia Virus protein VP39"/>
    <property type="match status" value="1"/>
</dbReference>
<sequence length="226" mass="24206">MRSNPNPFLNPAAVRDYVLETPRKVPGLADLHKMAALLLAEQAPGAAADVLVVGAGGGLEIRAIAEMQPDWRFTGVDPSLAMLDIARQTTSLCADQTQFIHGTAVDAPAGPYDGAVCLLTLHFLDSRERLETLQQIRTRLKPGGVFVAAHHTDVDGQAQLWLARSAAFAASPNADPGQAAASAKAMAERLPLLSQDREEACFREAGFRLPSLFYAALSFRGWVMTA</sequence>
<dbReference type="Pfam" id="PF08242">
    <property type="entry name" value="Methyltransf_12"/>
    <property type="match status" value="1"/>
</dbReference>
<keyword evidence="2" id="KW-0614">Plasmid</keyword>
<evidence type="ECO:0000259" key="1">
    <source>
        <dbReference type="Pfam" id="PF08242"/>
    </source>
</evidence>
<dbReference type="KEGG" id="rir:BN877_p0075"/>
<keyword evidence="2" id="KW-0489">Methyltransferase</keyword>